<proteinExistence type="inferred from homology"/>
<dbReference type="GO" id="GO:0004088">
    <property type="term" value="F:carbamoyl-phosphate synthase (glutamine-hydrolyzing) activity"/>
    <property type="evidence" value="ECO:0007669"/>
    <property type="project" value="UniProtKB-EC"/>
</dbReference>
<dbReference type="SMART" id="SM00851">
    <property type="entry name" value="MGS"/>
    <property type="match status" value="1"/>
</dbReference>
<protein>
    <recommendedName>
        <fullName evidence="15">Carbamoyl phosphate synthase arginine-specific large chain</fullName>
        <ecNumber evidence="12">6.3.4.16</ecNumber>
        <ecNumber evidence="3">6.3.5.5</ecNumber>
    </recommendedName>
</protein>
<dbReference type="SUPFAM" id="SSF52021">
    <property type="entry name" value="Carbamoyl phosphate synthetase, small subunit N-terminal domain"/>
    <property type="match status" value="1"/>
</dbReference>
<evidence type="ECO:0000256" key="10">
    <source>
        <dbReference type="ARBA" id="ARBA00022840"/>
    </source>
</evidence>
<dbReference type="InterPro" id="IPR005483">
    <property type="entry name" value="CPSase_dom"/>
</dbReference>
<dbReference type="NCBIfam" id="TIGR01369">
    <property type="entry name" value="CPSaseII_lrg"/>
    <property type="match status" value="1"/>
</dbReference>
<comment type="pathway">
    <text evidence="1">Amino-acid biosynthesis; L-arginine biosynthesis; carbamoyl phosphate from bicarbonate: step 1/1.</text>
</comment>
<dbReference type="PRINTS" id="PR00098">
    <property type="entry name" value="CPSASE"/>
</dbReference>
<dbReference type="GO" id="GO:0006541">
    <property type="term" value="P:glutamine metabolic process"/>
    <property type="evidence" value="ECO:0007669"/>
    <property type="project" value="InterPro"/>
</dbReference>
<dbReference type="SUPFAM" id="SSF52335">
    <property type="entry name" value="Methylglyoxal synthase-like"/>
    <property type="match status" value="1"/>
</dbReference>
<dbReference type="NCBIfam" id="TIGR01368">
    <property type="entry name" value="CPSaseIIsmall"/>
    <property type="match status" value="1"/>
</dbReference>
<dbReference type="FunFam" id="3.30.470.20:FF:000001">
    <property type="entry name" value="Carbamoyl-phosphate synthase large chain"/>
    <property type="match status" value="1"/>
</dbReference>
<evidence type="ECO:0000256" key="5">
    <source>
        <dbReference type="ARBA" id="ARBA00022598"/>
    </source>
</evidence>
<organism evidence="19">
    <name type="scientific">Emiliania huxleyi</name>
    <name type="common">Coccolithophore</name>
    <name type="synonym">Pontosphaera huxleyi</name>
    <dbReference type="NCBI Taxonomy" id="2903"/>
    <lineage>
        <taxon>Eukaryota</taxon>
        <taxon>Haptista</taxon>
        <taxon>Haptophyta</taxon>
        <taxon>Prymnesiophyceae</taxon>
        <taxon>Isochrysidales</taxon>
        <taxon>Noelaerhabdaceae</taxon>
        <taxon>Emiliania</taxon>
    </lineage>
</organism>
<dbReference type="SUPFAM" id="SSF52317">
    <property type="entry name" value="Class I glutamine amidotransferase-like"/>
    <property type="match status" value="1"/>
</dbReference>
<dbReference type="FunFam" id="3.30.1490.20:FF:000001">
    <property type="entry name" value="Carbamoyl-phosphate synthase large chain"/>
    <property type="match status" value="1"/>
</dbReference>
<dbReference type="FunFam" id="3.30.470.20:FF:000026">
    <property type="entry name" value="Carbamoyl-phosphate synthase large chain"/>
    <property type="match status" value="1"/>
</dbReference>
<dbReference type="Gene3D" id="3.50.30.20">
    <property type="entry name" value="Carbamoyl-phosphate synthase small subunit, N-terminal domain"/>
    <property type="match status" value="1"/>
</dbReference>
<keyword evidence="7" id="KW-0479">Metal-binding</keyword>
<dbReference type="InterPro" id="IPR005480">
    <property type="entry name" value="CPSase_lsu_oligo"/>
</dbReference>
<dbReference type="Gene3D" id="1.10.1030.10">
    <property type="entry name" value="Carbamoyl-phosphate synthetase, large subunit oligomerisation domain"/>
    <property type="match status" value="1"/>
</dbReference>
<dbReference type="GO" id="GO:0046872">
    <property type="term" value="F:metal ion binding"/>
    <property type="evidence" value="ECO:0007669"/>
    <property type="project" value="UniProtKB-KW"/>
</dbReference>
<dbReference type="InterPro" id="IPR002474">
    <property type="entry name" value="CarbamoylP_synth_ssu_N"/>
</dbReference>
<dbReference type="FunFam" id="3.50.30.20:FF:000002">
    <property type="entry name" value="Carbamoyl-phosphate synthase 1, mitochondrial"/>
    <property type="match status" value="1"/>
</dbReference>
<dbReference type="GO" id="GO:0006526">
    <property type="term" value="P:L-arginine biosynthetic process"/>
    <property type="evidence" value="ECO:0007669"/>
    <property type="project" value="UniProtKB-KW"/>
</dbReference>
<dbReference type="PANTHER" id="PTHR11405:SF53">
    <property type="entry name" value="CARBAMOYL-PHOSPHATE SYNTHASE [AMMONIA], MITOCHONDRIAL"/>
    <property type="match status" value="1"/>
</dbReference>
<dbReference type="HAMAP" id="MF_01209">
    <property type="entry name" value="CPSase_S_chain"/>
    <property type="match status" value="1"/>
</dbReference>
<dbReference type="NCBIfam" id="NF009475">
    <property type="entry name" value="PRK12838.1"/>
    <property type="match status" value="1"/>
</dbReference>
<dbReference type="Pfam" id="PF00117">
    <property type="entry name" value="GATase"/>
    <property type="match status" value="1"/>
</dbReference>
<dbReference type="InterPro" id="IPR016185">
    <property type="entry name" value="PreATP-grasp_dom_sf"/>
</dbReference>
<dbReference type="GO" id="GO:0004087">
    <property type="term" value="F:carbamoyl-phosphate synthase (ammonia) activity"/>
    <property type="evidence" value="ECO:0007669"/>
    <property type="project" value="UniProtKB-EC"/>
</dbReference>
<dbReference type="InterPro" id="IPR013815">
    <property type="entry name" value="ATP_grasp_subdomain_1"/>
</dbReference>
<keyword evidence="6" id="KW-0028">Amino-acid biosynthesis</keyword>
<dbReference type="Gene3D" id="3.30.1490.20">
    <property type="entry name" value="ATP-grasp fold, A domain"/>
    <property type="match status" value="1"/>
</dbReference>
<feature type="domain" description="MGS-like" evidence="18">
    <location>
        <begin position="1383"/>
        <end position="1531"/>
    </location>
</feature>
<dbReference type="Pfam" id="PF02787">
    <property type="entry name" value="CPSase_L_D3"/>
    <property type="match status" value="1"/>
</dbReference>
<dbReference type="GO" id="GO:0005524">
    <property type="term" value="F:ATP binding"/>
    <property type="evidence" value="ECO:0007669"/>
    <property type="project" value="UniProtKB-UniRule"/>
</dbReference>
<keyword evidence="8" id="KW-0677">Repeat</keyword>
<dbReference type="PROSITE" id="PS00866">
    <property type="entry name" value="CPSASE_1"/>
    <property type="match status" value="1"/>
</dbReference>
<evidence type="ECO:0000256" key="6">
    <source>
        <dbReference type="ARBA" id="ARBA00022605"/>
    </source>
</evidence>
<dbReference type="PRINTS" id="PR00099">
    <property type="entry name" value="CPSGATASE"/>
</dbReference>
<dbReference type="NCBIfam" id="NF003671">
    <property type="entry name" value="PRK05294.1"/>
    <property type="match status" value="1"/>
</dbReference>
<gene>
    <name evidence="19" type="ORF">EHUX00137_LOCUS19680</name>
</gene>
<dbReference type="SUPFAM" id="SSF48108">
    <property type="entry name" value="Carbamoyl phosphate synthetase, large subunit connection domain"/>
    <property type="match status" value="1"/>
</dbReference>
<dbReference type="Pfam" id="PF02786">
    <property type="entry name" value="CPSase_L_D2"/>
    <property type="match status" value="2"/>
</dbReference>
<dbReference type="InterPro" id="IPR006274">
    <property type="entry name" value="CarbamoylP_synth_ssu"/>
</dbReference>
<keyword evidence="11" id="KW-0464">Manganese</keyword>
<dbReference type="FunFam" id="1.10.1030.10:FF:000001">
    <property type="entry name" value="Carbamoyl-phosphate synthase large chain"/>
    <property type="match status" value="1"/>
</dbReference>
<dbReference type="SUPFAM" id="SSF52440">
    <property type="entry name" value="PreATP-grasp domain"/>
    <property type="match status" value="2"/>
</dbReference>
<keyword evidence="4" id="KW-0055">Arginine biosynthesis</keyword>
<evidence type="ECO:0000256" key="15">
    <source>
        <dbReference type="ARBA" id="ARBA00074189"/>
    </source>
</evidence>
<dbReference type="InterPro" id="IPR011761">
    <property type="entry name" value="ATP-grasp"/>
</dbReference>
<sequence>MLSSLLLSGAASWAPSLGPATRPAVRAARVSPATAAPLMVAEPARPEAFVGSTFGSNSAMFYRQGMLVLEDGTRLRGVSFGCEKPVSGEVVFTTGMVGYPESLTDPSYRGQMLVMTYPIVGNYGVPDDEVDEWGLPKHFESDSIQVTALIVADYSHHHSHWSSRRSLSQWLNEQGVPALYGIDTRLLTKKIREKGALRATIEFDPAVARGGEPVLPAFEDPNERNLVAEVSLKEPRVFNKGGKFKVLATDCGIKYNIIRSLLQRGCEVTLVPWDTPLLPLLEDHDGLFLSNGPGNPAMADKTVGHIRDAIAAMESGELPVKPLFGICLGNQLLGRAAGATTYKLPFGNRGQNQPVVNLLSKRCFITPQNHGYALDADKLPEGWMPIFENRNDGSNEGIMHKERPWITAQFHPEAKSGPSDTAFLFDLFLEAMGNPALPLTPALERGKYAAPEPKPLSKVLLLGSGGLSIGQAGEFDYSGGQAIKALKEAGLQVVLINPNIASVQTNTEGQGQLAADQVYLMPVTPDTVETIIERERPEGIILSMGGQTGLNCGVALEKSGVLEKYGVRVLGTSVAAIEATEDRGIFSDKLNEIGERIAPSFACDTLDEALEASKTIGFPCMVRCAFALGGLGSALIDTEEKFEAHCREAFASTPQVLVEKSLKGWKEVEYEVVRDVADNCITVCNMENFDPLGVHTGESIVIAPSQTLTDDEYHMLRTTAIKVVRHLGIVGECNIQYALDPHSNDYCIIEVNPRLSRSSALASKATGYPLASVAAKLALGNLLPDLTNSVTLSTTACFEPSLDYVVTKVPRWDLSKFDRVSREIGSAMKSVGEVMAIGRTWEESLQKALRMTDPAIAGYQPHDEFVAESEEELNRSLQVPTDTRIYAIAEAMKRGYSVDRIQSLTAIDPWFLWKLKRINDMGQILSEYTPKTLPAGTVLQAKKSGFSDAQVAKLTGSTELEIRALRKAMGVTPFVKQIDTMAAEFPAATNYLYMTYNGDEHDLDFEDKGTMVIGSGVYRIGSSVEFDWCSVSAIRALRQLGKKSVMVNYNPETVSTDFDECDRLYFEELSLERVLDVYEQEGCEAAIVSVGGQIPNTLALKMGSTGVNVAGTSPTMIDTAEDRNKFSALCDRVGIDQPEWQLLTSQEDALAFCSRVGYPCLVRPSYVLSGAAMNVAYSEGELTGFLTEATQVSKEHPVVVSKFIENGREIDVDAVARDGKVLLHAVSEHVENAGVHSGDASLMLPPQTLDSADVAKVEEITHKLAAALEITGPFNMQLIAKDGEVKVIECNLRASRSCPFSSKVMGVNFIETATKAMVGAPIDERAPEPPDNYVGVKVPMFSFQRLKGADPSLGVEMASTGEVACFGPDRHDAFLKAMLSTGMKLPKKNILVSMQERLFAEAVPAVRKLQELGYTLFATKKTSAYLEEQGVPVTMLNYAEDGVEPCIDDYIQRGDIELVLMFSNQFSQNILTNYAIRRLAVDFGVPLITNVQVAQLLADSLEATSTDIAKPNGVGLDPRSLHEWYGSAASL</sequence>
<dbReference type="PROSITE" id="PS50975">
    <property type="entry name" value="ATP_GRASP"/>
    <property type="match status" value="2"/>
</dbReference>
<dbReference type="PROSITE" id="PS00867">
    <property type="entry name" value="CPSASE_2"/>
    <property type="match status" value="2"/>
</dbReference>
<comment type="catalytic activity">
    <reaction evidence="14">
        <text>hydrogencarbonate + L-glutamine + 2 ATP + H2O = carbamoyl phosphate + L-glutamate + 2 ADP + phosphate + 2 H(+)</text>
        <dbReference type="Rhea" id="RHEA:18633"/>
        <dbReference type="ChEBI" id="CHEBI:15377"/>
        <dbReference type="ChEBI" id="CHEBI:15378"/>
        <dbReference type="ChEBI" id="CHEBI:17544"/>
        <dbReference type="ChEBI" id="CHEBI:29985"/>
        <dbReference type="ChEBI" id="CHEBI:30616"/>
        <dbReference type="ChEBI" id="CHEBI:43474"/>
        <dbReference type="ChEBI" id="CHEBI:58228"/>
        <dbReference type="ChEBI" id="CHEBI:58359"/>
        <dbReference type="ChEBI" id="CHEBI:456216"/>
        <dbReference type="EC" id="6.3.5.5"/>
    </reaction>
</comment>
<evidence type="ECO:0000259" key="17">
    <source>
        <dbReference type="PROSITE" id="PS50975"/>
    </source>
</evidence>
<dbReference type="InterPro" id="IPR006275">
    <property type="entry name" value="CPSase_lsu"/>
</dbReference>
<dbReference type="InterPro" id="IPR035686">
    <property type="entry name" value="CPSase_GATase1"/>
</dbReference>
<evidence type="ECO:0000256" key="4">
    <source>
        <dbReference type="ARBA" id="ARBA00022571"/>
    </source>
</evidence>
<dbReference type="EC" id="6.3.4.16" evidence="12"/>
<dbReference type="FunFam" id="3.40.50.20:FF:000002">
    <property type="entry name" value="Carbamoyl-phosphate synthase large chain"/>
    <property type="match status" value="1"/>
</dbReference>
<dbReference type="InterPro" id="IPR011607">
    <property type="entry name" value="MGS-like_dom"/>
</dbReference>
<dbReference type="InterPro" id="IPR029062">
    <property type="entry name" value="Class_I_gatase-like"/>
</dbReference>
<dbReference type="InterPro" id="IPR058047">
    <property type="entry name" value="CPSase_preATP-grasp"/>
</dbReference>
<evidence type="ECO:0000256" key="12">
    <source>
        <dbReference type="ARBA" id="ARBA00044063"/>
    </source>
</evidence>
<dbReference type="EC" id="6.3.5.5" evidence="3"/>
<dbReference type="EMBL" id="HBIR01025581">
    <property type="protein sequence ID" value="CAE0552913.1"/>
    <property type="molecule type" value="Transcribed_RNA"/>
</dbReference>
<evidence type="ECO:0000313" key="19">
    <source>
        <dbReference type="EMBL" id="CAE0552913.1"/>
    </source>
</evidence>
<dbReference type="FunFam" id="3.40.50.20:FF:000001">
    <property type="entry name" value="Carbamoyl-phosphate synthase large chain"/>
    <property type="match status" value="1"/>
</dbReference>
<comment type="similarity">
    <text evidence="2">Belongs to the CarB family.</text>
</comment>
<dbReference type="InterPro" id="IPR036480">
    <property type="entry name" value="CarbP_synth_ssu_N_sf"/>
</dbReference>
<keyword evidence="10 16" id="KW-0067">ATP-binding</keyword>
<evidence type="ECO:0000256" key="16">
    <source>
        <dbReference type="PROSITE-ProRule" id="PRU00409"/>
    </source>
</evidence>
<dbReference type="NCBIfam" id="NF009455">
    <property type="entry name" value="PRK12815.1"/>
    <property type="match status" value="1"/>
</dbReference>
<dbReference type="PANTHER" id="PTHR11405">
    <property type="entry name" value="CARBAMOYLTRANSFERASE FAMILY MEMBER"/>
    <property type="match status" value="1"/>
</dbReference>
<dbReference type="PROSITE" id="PS51855">
    <property type="entry name" value="MGS"/>
    <property type="match status" value="1"/>
</dbReference>
<dbReference type="PRINTS" id="PR00096">
    <property type="entry name" value="GATASE"/>
</dbReference>
<dbReference type="Pfam" id="PF00988">
    <property type="entry name" value="CPSase_sm_chain"/>
    <property type="match status" value="1"/>
</dbReference>
<name>A0A7S3WED0_EMIHU</name>
<dbReference type="InterPro" id="IPR005479">
    <property type="entry name" value="CPAse_ATP-bd"/>
</dbReference>
<feature type="domain" description="ATP-grasp" evidence="17">
    <location>
        <begin position="1127"/>
        <end position="1318"/>
    </location>
</feature>
<evidence type="ECO:0000256" key="7">
    <source>
        <dbReference type="ARBA" id="ARBA00022723"/>
    </source>
</evidence>
<evidence type="ECO:0000256" key="3">
    <source>
        <dbReference type="ARBA" id="ARBA00012738"/>
    </source>
</evidence>
<evidence type="ECO:0000256" key="11">
    <source>
        <dbReference type="ARBA" id="ARBA00023211"/>
    </source>
</evidence>
<dbReference type="Pfam" id="PF02142">
    <property type="entry name" value="MGS"/>
    <property type="match status" value="1"/>
</dbReference>
<dbReference type="CDD" id="cd01744">
    <property type="entry name" value="GATase1_CPSase"/>
    <property type="match status" value="1"/>
</dbReference>
<evidence type="ECO:0000256" key="1">
    <source>
        <dbReference type="ARBA" id="ARBA00005077"/>
    </source>
</evidence>
<dbReference type="Gene3D" id="3.40.50.880">
    <property type="match status" value="1"/>
</dbReference>
<dbReference type="SUPFAM" id="SSF56059">
    <property type="entry name" value="Glutathione synthetase ATP-binding domain-like"/>
    <property type="match status" value="2"/>
</dbReference>
<dbReference type="GO" id="GO:0006207">
    <property type="term" value="P:'de novo' pyrimidine nucleobase biosynthetic process"/>
    <property type="evidence" value="ECO:0007669"/>
    <property type="project" value="InterPro"/>
</dbReference>
<evidence type="ECO:0000259" key="18">
    <source>
        <dbReference type="PROSITE" id="PS51855"/>
    </source>
</evidence>
<keyword evidence="9 16" id="KW-0547">Nucleotide-binding</keyword>
<feature type="domain" description="ATP-grasp" evidence="17">
    <location>
        <begin position="587"/>
        <end position="779"/>
    </location>
</feature>
<evidence type="ECO:0000256" key="14">
    <source>
        <dbReference type="ARBA" id="ARBA00048816"/>
    </source>
</evidence>
<evidence type="ECO:0000256" key="2">
    <source>
        <dbReference type="ARBA" id="ARBA00009799"/>
    </source>
</evidence>
<dbReference type="Pfam" id="PF25596">
    <property type="entry name" value="CPSase_L_D1"/>
    <property type="match status" value="2"/>
</dbReference>
<dbReference type="SMART" id="SM01096">
    <property type="entry name" value="CPSase_L_D3"/>
    <property type="match status" value="1"/>
</dbReference>
<dbReference type="InterPro" id="IPR036897">
    <property type="entry name" value="CarbamoylP_synth_lsu_oligo_sf"/>
</dbReference>
<evidence type="ECO:0000256" key="13">
    <source>
        <dbReference type="ARBA" id="ARBA00047359"/>
    </source>
</evidence>
<dbReference type="Gene3D" id="3.40.50.20">
    <property type="match status" value="2"/>
</dbReference>
<dbReference type="InterPro" id="IPR036914">
    <property type="entry name" value="MGS-like_dom_sf"/>
</dbReference>
<reference evidence="19" key="1">
    <citation type="submission" date="2021-01" db="EMBL/GenBank/DDBJ databases">
        <authorList>
            <person name="Corre E."/>
            <person name="Pelletier E."/>
            <person name="Niang G."/>
            <person name="Scheremetjew M."/>
            <person name="Finn R."/>
            <person name="Kale V."/>
            <person name="Holt S."/>
            <person name="Cochrane G."/>
            <person name="Meng A."/>
            <person name="Brown T."/>
            <person name="Cohen L."/>
        </authorList>
    </citation>
    <scope>NUCLEOTIDE SEQUENCE</scope>
    <source>
        <strain evidence="19">379</strain>
    </source>
</reference>
<accession>A0A7S3WED0</accession>
<dbReference type="InterPro" id="IPR017926">
    <property type="entry name" value="GATASE"/>
</dbReference>
<dbReference type="Gene3D" id="3.40.50.1380">
    <property type="entry name" value="Methylglyoxal synthase-like domain"/>
    <property type="match status" value="1"/>
</dbReference>
<dbReference type="PROSITE" id="PS51273">
    <property type="entry name" value="GATASE_TYPE_1"/>
    <property type="match status" value="1"/>
</dbReference>
<dbReference type="SMART" id="SM01097">
    <property type="entry name" value="CPSase_sm_chain"/>
    <property type="match status" value="1"/>
</dbReference>
<dbReference type="Gene3D" id="3.30.470.20">
    <property type="entry name" value="ATP-grasp fold, B domain"/>
    <property type="match status" value="2"/>
</dbReference>
<evidence type="ECO:0000256" key="8">
    <source>
        <dbReference type="ARBA" id="ARBA00022737"/>
    </source>
</evidence>
<dbReference type="GO" id="GO:0005951">
    <property type="term" value="C:carbamoyl-phosphate synthase complex"/>
    <property type="evidence" value="ECO:0007669"/>
    <property type="project" value="TreeGrafter"/>
</dbReference>
<evidence type="ECO:0000256" key="9">
    <source>
        <dbReference type="ARBA" id="ARBA00022741"/>
    </source>
</evidence>
<keyword evidence="5" id="KW-0436">Ligase</keyword>
<comment type="catalytic activity">
    <reaction evidence="13">
        <text>hydrogencarbonate + NH4(+) + 2 ATP = carbamoyl phosphate + 2 ADP + phosphate + 2 H(+)</text>
        <dbReference type="Rhea" id="RHEA:18029"/>
        <dbReference type="ChEBI" id="CHEBI:15378"/>
        <dbReference type="ChEBI" id="CHEBI:17544"/>
        <dbReference type="ChEBI" id="CHEBI:28938"/>
        <dbReference type="ChEBI" id="CHEBI:30616"/>
        <dbReference type="ChEBI" id="CHEBI:43474"/>
        <dbReference type="ChEBI" id="CHEBI:58228"/>
        <dbReference type="ChEBI" id="CHEBI:456216"/>
        <dbReference type="EC" id="6.3.4.16"/>
    </reaction>
</comment>